<sequence length="75" mass="8469">MIHKRGEKLCPAIYSPSSRSVRRRIIPNDNVVRQQCHTQLQQQNLSSASHQGNHLLVATNHSPTYTMLFDSAVLS</sequence>
<reference evidence="1" key="1">
    <citation type="submission" date="2015-04" db="UniProtKB">
        <authorList>
            <consortium name="EnsemblPlants"/>
        </authorList>
    </citation>
    <scope>IDENTIFICATION</scope>
    <source>
        <strain evidence="1">SL10</strain>
    </source>
</reference>
<keyword evidence="2" id="KW-1185">Reference proteome</keyword>
<reference evidence="1" key="2">
    <citation type="submission" date="2018-04" db="EMBL/GenBank/DDBJ databases">
        <title>OnivRS2 (Oryza nivara Reference Sequence Version 2).</title>
        <authorList>
            <person name="Zhang J."/>
            <person name="Kudrna D."/>
            <person name="Lee S."/>
            <person name="Talag J."/>
            <person name="Rajasekar S."/>
            <person name="Welchert J."/>
            <person name="Hsing Y.-I."/>
            <person name="Wing R.A."/>
        </authorList>
    </citation>
    <scope>NUCLEOTIDE SEQUENCE [LARGE SCALE GENOMIC DNA]</scope>
</reference>
<dbReference type="Gramene" id="ONIVA01G15060.1">
    <property type="protein sequence ID" value="ONIVA01G15060.1"/>
    <property type="gene ID" value="ONIVA01G15060"/>
</dbReference>
<proteinExistence type="predicted"/>
<dbReference type="HOGENOM" id="CLU_2675274_0_0_1"/>
<accession>A0A0E0FKM6</accession>
<dbReference type="Proteomes" id="UP000006591">
    <property type="component" value="Chromosome 1"/>
</dbReference>
<protein>
    <submittedName>
        <fullName evidence="1">Uncharacterized protein</fullName>
    </submittedName>
</protein>
<evidence type="ECO:0000313" key="2">
    <source>
        <dbReference type="Proteomes" id="UP000006591"/>
    </source>
</evidence>
<dbReference type="EnsemblPlants" id="ONIVA01G15060.1">
    <property type="protein sequence ID" value="ONIVA01G15060.1"/>
    <property type="gene ID" value="ONIVA01G15060"/>
</dbReference>
<evidence type="ECO:0000313" key="1">
    <source>
        <dbReference type="EnsemblPlants" id="ONIVA01G15060.1"/>
    </source>
</evidence>
<dbReference type="AlphaFoldDB" id="A0A0E0FKM6"/>
<name>A0A0E0FKM6_ORYNI</name>
<organism evidence="1">
    <name type="scientific">Oryza nivara</name>
    <name type="common">Indian wild rice</name>
    <name type="synonym">Oryza sativa f. spontanea</name>
    <dbReference type="NCBI Taxonomy" id="4536"/>
    <lineage>
        <taxon>Eukaryota</taxon>
        <taxon>Viridiplantae</taxon>
        <taxon>Streptophyta</taxon>
        <taxon>Embryophyta</taxon>
        <taxon>Tracheophyta</taxon>
        <taxon>Spermatophyta</taxon>
        <taxon>Magnoliopsida</taxon>
        <taxon>Liliopsida</taxon>
        <taxon>Poales</taxon>
        <taxon>Poaceae</taxon>
        <taxon>BOP clade</taxon>
        <taxon>Oryzoideae</taxon>
        <taxon>Oryzeae</taxon>
        <taxon>Oryzinae</taxon>
        <taxon>Oryza</taxon>
    </lineage>
</organism>